<dbReference type="Pfam" id="PF07845">
    <property type="entry name" value="DUF1636"/>
    <property type="match status" value="1"/>
</dbReference>
<accession>A0A5J6MJL0</accession>
<dbReference type="EMBL" id="CP042906">
    <property type="protein sequence ID" value="QEX16470.1"/>
    <property type="molecule type" value="Genomic_DNA"/>
</dbReference>
<evidence type="ECO:0000313" key="2">
    <source>
        <dbReference type="Proteomes" id="UP000326202"/>
    </source>
</evidence>
<evidence type="ECO:0008006" key="3">
    <source>
        <dbReference type="Google" id="ProtNLM"/>
    </source>
</evidence>
<dbReference type="InterPro" id="IPR012863">
    <property type="entry name" value="DUF1636"/>
</dbReference>
<keyword evidence="2" id="KW-1185">Reference proteome</keyword>
<dbReference type="Proteomes" id="UP000326202">
    <property type="component" value="Chromosome"/>
</dbReference>
<organism evidence="1 2">
    <name type="scientific">Hypericibacter terrae</name>
    <dbReference type="NCBI Taxonomy" id="2602015"/>
    <lineage>
        <taxon>Bacteria</taxon>
        <taxon>Pseudomonadati</taxon>
        <taxon>Pseudomonadota</taxon>
        <taxon>Alphaproteobacteria</taxon>
        <taxon>Rhodospirillales</taxon>
        <taxon>Dongiaceae</taxon>
        <taxon>Hypericibacter</taxon>
    </lineage>
</organism>
<protein>
    <recommendedName>
        <fullName evidence="3">Metal-binding protein</fullName>
    </recommendedName>
</protein>
<sequence>MELRRNLRERLADADTTQEWQLLLVECVGGCPKPCAVAFDAPGKWRIRFSTLTADHAEDVVAALQLYEGSADGYLAEEALPPGLRGRISARSPTFANPKTLPSTGLPSPFAGGVAPSLHPVPCKSVA</sequence>
<evidence type="ECO:0000313" key="1">
    <source>
        <dbReference type="EMBL" id="QEX16470.1"/>
    </source>
</evidence>
<reference evidence="1 2" key="1">
    <citation type="submission" date="2019-08" db="EMBL/GenBank/DDBJ databases">
        <title>Hyperibacter terrae gen. nov., sp. nov. and Hyperibacter viscosus sp. nov., two new members in the family Rhodospirillaceae isolated from the rhizosphere of Hypericum perforatum.</title>
        <authorList>
            <person name="Noviana Z."/>
        </authorList>
    </citation>
    <scope>NUCLEOTIDE SEQUENCE [LARGE SCALE GENOMIC DNA]</scope>
    <source>
        <strain evidence="1 2">R5913</strain>
    </source>
</reference>
<name>A0A5J6MJL0_9PROT</name>
<proteinExistence type="predicted"/>
<dbReference type="KEGG" id="htq:FRZ44_17640"/>
<dbReference type="AlphaFoldDB" id="A0A5J6MJL0"/>
<gene>
    <name evidence="1" type="ORF">FRZ44_17640</name>
</gene>